<evidence type="ECO:0000313" key="4">
    <source>
        <dbReference type="Proteomes" id="UP000509414"/>
    </source>
</evidence>
<evidence type="ECO:0000256" key="1">
    <source>
        <dbReference type="SAM" id="MobiDB-lite"/>
    </source>
</evidence>
<feature type="signal peptide" evidence="2">
    <location>
        <begin position="1"/>
        <end position="19"/>
    </location>
</feature>
<protein>
    <recommendedName>
        <fullName evidence="5">DUF1104 domain-containing protein</fullName>
    </recommendedName>
</protein>
<feature type="region of interest" description="Disordered" evidence="1">
    <location>
        <begin position="114"/>
        <end position="139"/>
    </location>
</feature>
<proteinExistence type="predicted"/>
<dbReference type="AlphaFoldDB" id="A0A7H9CHG8"/>
<dbReference type="KEGG" id="cinf:CINF_0136"/>
<accession>A0A7H9CHG8</accession>
<reference evidence="3 4" key="1">
    <citation type="submission" date="2020-02" db="EMBL/GenBank/DDBJ databases">
        <title>Complete genome sequence of the novel Campylobacter species Candidatus Campylobacter infans.</title>
        <authorList>
            <person name="Duim B."/>
            <person name="Zomer A."/>
            <person name="van der Graaf L."/>
            <person name="Wagenaar J."/>
        </authorList>
    </citation>
    <scope>NUCLEOTIDE SEQUENCE [LARGE SCALE GENOMIC DNA]</scope>
    <source>
        <strain evidence="3 4">19S00001</strain>
    </source>
</reference>
<gene>
    <name evidence="3" type="ORF">CINF_0136</name>
</gene>
<organism evidence="3 4">
    <name type="scientific">Candidatus Campylobacter infans</name>
    <dbReference type="NCBI Taxonomy" id="2561898"/>
    <lineage>
        <taxon>Bacteria</taxon>
        <taxon>Pseudomonadati</taxon>
        <taxon>Campylobacterota</taxon>
        <taxon>Epsilonproteobacteria</taxon>
        <taxon>Campylobacterales</taxon>
        <taxon>Campylobacteraceae</taxon>
        <taxon>Campylobacter</taxon>
    </lineage>
</organism>
<feature type="chain" id="PRO_5028804180" description="DUF1104 domain-containing protein" evidence="2">
    <location>
        <begin position="20"/>
        <end position="139"/>
    </location>
</feature>
<keyword evidence="4" id="KW-1185">Reference proteome</keyword>
<dbReference type="EMBL" id="CP049075">
    <property type="protein sequence ID" value="QLI04688.1"/>
    <property type="molecule type" value="Genomic_DNA"/>
</dbReference>
<sequence>MKKLTIVLAASLLTSASFGADMSKAEIQKLASKTAQESISLKKEASQLEAKIAQICAKERQLKAVVNNLDEAQRAEFLSELKYQNRQGLAKLKRDDIYNDRVCGNFGGFVGPKAKPAKLDHQRQKRMPQCPNMDCQAMK</sequence>
<dbReference type="Proteomes" id="UP000509414">
    <property type="component" value="Chromosome"/>
</dbReference>
<dbReference type="RefSeq" id="WP_179975369.1">
    <property type="nucleotide sequence ID" value="NZ_CP049075.1"/>
</dbReference>
<evidence type="ECO:0008006" key="5">
    <source>
        <dbReference type="Google" id="ProtNLM"/>
    </source>
</evidence>
<evidence type="ECO:0000256" key="2">
    <source>
        <dbReference type="SAM" id="SignalP"/>
    </source>
</evidence>
<keyword evidence="2" id="KW-0732">Signal</keyword>
<name>A0A7H9CHG8_9BACT</name>
<evidence type="ECO:0000313" key="3">
    <source>
        <dbReference type="EMBL" id="QLI04688.1"/>
    </source>
</evidence>